<feature type="transmembrane region" description="Helical" evidence="1">
    <location>
        <begin position="52"/>
        <end position="69"/>
    </location>
</feature>
<dbReference type="Proteomes" id="UP000068447">
    <property type="component" value="Chromosome"/>
</dbReference>
<keyword evidence="3" id="KW-1185">Reference proteome</keyword>
<accession>A0A0U3AG44</accession>
<keyword evidence="1" id="KW-1133">Transmembrane helix</keyword>
<dbReference type="GO" id="GO:0015097">
    <property type="term" value="F:mercury ion transmembrane transporter activity"/>
    <property type="evidence" value="ECO:0007669"/>
    <property type="project" value="InterPro"/>
</dbReference>
<evidence type="ECO:0000313" key="2">
    <source>
        <dbReference type="EMBL" id="ALS99998.1"/>
    </source>
</evidence>
<reference evidence="2 3" key="1">
    <citation type="submission" date="2015-12" db="EMBL/GenBank/DDBJ databases">
        <title>Complete genome of Lacimicrobium alkaliphilum KCTC 32984.</title>
        <authorList>
            <person name="Kim S.-G."/>
            <person name="Lee Y.-J."/>
        </authorList>
    </citation>
    <scope>NUCLEOTIDE SEQUENCE [LARGE SCALE GENOMIC DNA]</scope>
    <source>
        <strain evidence="2 3">YelD216</strain>
    </source>
</reference>
<protein>
    <recommendedName>
        <fullName evidence="4">MerC mercury resistance protein</fullName>
    </recommendedName>
</protein>
<dbReference type="KEGG" id="lal:AT746_18160"/>
<name>A0A0U3AG44_9ALTE</name>
<evidence type="ECO:0000256" key="1">
    <source>
        <dbReference type="SAM" id="Phobius"/>
    </source>
</evidence>
<proteinExistence type="predicted"/>
<keyword evidence="1" id="KW-0472">Membrane</keyword>
<organism evidence="2 3">
    <name type="scientific">Lacimicrobium alkaliphilum</name>
    <dbReference type="NCBI Taxonomy" id="1526571"/>
    <lineage>
        <taxon>Bacteria</taxon>
        <taxon>Pseudomonadati</taxon>
        <taxon>Pseudomonadota</taxon>
        <taxon>Gammaproteobacteria</taxon>
        <taxon>Alteromonadales</taxon>
        <taxon>Alteromonadaceae</taxon>
        <taxon>Lacimicrobium</taxon>
    </lineage>
</organism>
<feature type="transmembrane region" description="Helical" evidence="1">
    <location>
        <begin position="75"/>
        <end position="93"/>
    </location>
</feature>
<feature type="transmembrane region" description="Helical" evidence="1">
    <location>
        <begin position="28"/>
        <end position="45"/>
    </location>
</feature>
<dbReference type="Pfam" id="PF03203">
    <property type="entry name" value="MerC"/>
    <property type="match status" value="1"/>
</dbReference>
<keyword evidence="1" id="KW-0812">Transmembrane</keyword>
<sequence>MLTPVVLLLAGAGALTNAFASETTHQLLLIPVMFLALYSLPVAWYKSRNYRLLVLTLAGLAGLISARFFHGNLEVILTTAGSLFLIAGHLISFKQCRGD</sequence>
<dbReference type="GO" id="GO:0016020">
    <property type="term" value="C:membrane"/>
    <property type="evidence" value="ECO:0007669"/>
    <property type="project" value="InterPro"/>
</dbReference>
<evidence type="ECO:0008006" key="4">
    <source>
        <dbReference type="Google" id="ProtNLM"/>
    </source>
</evidence>
<dbReference type="InterPro" id="IPR004891">
    <property type="entry name" value="Mercury-R_MerC"/>
</dbReference>
<gene>
    <name evidence="2" type="ORF">AT746_18160</name>
</gene>
<dbReference type="AlphaFoldDB" id="A0A0U3AG44"/>
<dbReference type="EMBL" id="CP013650">
    <property type="protein sequence ID" value="ALS99998.1"/>
    <property type="molecule type" value="Genomic_DNA"/>
</dbReference>
<dbReference type="STRING" id="1526571.AT746_18160"/>
<evidence type="ECO:0000313" key="3">
    <source>
        <dbReference type="Proteomes" id="UP000068447"/>
    </source>
</evidence>